<dbReference type="RefSeq" id="WP_065026565.1">
    <property type="nucleotide sequence ID" value="NZ_LZMF01000148.1"/>
</dbReference>
<gene>
    <name evidence="1" type="ORF">A5648_13260</name>
</gene>
<evidence type="ECO:0000313" key="1">
    <source>
        <dbReference type="EMBL" id="OBK83027.1"/>
    </source>
</evidence>
<protein>
    <submittedName>
        <fullName evidence="1">Uncharacterized protein</fullName>
    </submittedName>
</protein>
<accession>A0A1A3TL35</accession>
<dbReference type="AlphaFoldDB" id="A0A1A3TL35"/>
<dbReference type="Proteomes" id="UP000093759">
    <property type="component" value="Unassembled WGS sequence"/>
</dbReference>
<reference evidence="2" key="1">
    <citation type="submission" date="2016-06" db="EMBL/GenBank/DDBJ databases">
        <authorList>
            <person name="Sutton G."/>
            <person name="Brinkac L."/>
            <person name="Sanka R."/>
            <person name="Adams M."/>
            <person name="Lau E."/>
            <person name="Garcia-Basteiro A."/>
            <person name="Lopez-Varela E."/>
            <person name="Palencia S."/>
        </authorList>
    </citation>
    <scope>NUCLEOTIDE SEQUENCE [LARGE SCALE GENOMIC DNA]</scope>
    <source>
        <strain evidence="2">1274684.2</strain>
    </source>
</reference>
<dbReference type="EMBL" id="LZMF01000148">
    <property type="protein sequence ID" value="OBK83027.1"/>
    <property type="molecule type" value="Genomic_DNA"/>
</dbReference>
<comment type="caution">
    <text evidence="1">The sequence shown here is derived from an EMBL/GenBank/DDBJ whole genome shotgun (WGS) entry which is preliminary data.</text>
</comment>
<proteinExistence type="predicted"/>
<name>A0A1A3TL35_MYCSD</name>
<sequence>MDSEVAAVVEDLRTLHRSNPSAADRAIGARLIGLGWQWSWHGLGRGFTLGVPLTGRDGLTRASFLMSPLGRLPLLGRPLDRLLPWALDRWWPGHPFSAGGSAGITNTARSLRWLWRVMFPGPAGVHGLRPAVALVRLGPHPQRTGPAGHLRAAAAGVSAGASRVPVSSYSSRRTERVANQ</sequence>
<evidence type="ECO:0000313" key="2">
    <source>
        <dbReference type="Proteomes" id="UP000093759"/>
    </source>
</evidence>
<organism evidence="1 2">
    <name type="scientific">Mycolicibacter sinensis (strain JDM601)</name>
    <name type="common">Mycobacterium sinense</name>
    <dbReference type="NCBI Taxonomy" id="875328"/>
    <lineage>
        <taxon>Bacteria</taxon>
        <taxon>Bacillati</taxon>
        <taxon>Actinomycetota</taxon>
        <taxon>Actinomycetes</taxon>
        <taxon>Mycobacteriales</taxon>
        <taxon>Mycobacteriaceae</taxon>
        <taxon>Mycolicibacter</taxon>
    </lineage>
</organism>